<dbReference type="AlphaFoldDB" id="A0A8D0UH38"/>
<keyword evidence="9" id="KW-0445">Lipid transport</keyword>
<evidence type="ECO:0000256" key="4">
    <source>
        <dbReference type="ARBA" id="ARBA00022448"/>
    </source>
</evidence>
<dbReference type="GO" id="GO:0005829">
    <property type="term" value="C:cytosol"/>
    <property type="evidence" value="ECO:0007669"/>
    <property type="project" value="UniProtKB-ARBA"/>
</dbReference>
<dbReference type="PANTHER" id="PTHR19308">
    <property type="entry name" value="PHOSPHATIDYLCHOLINE TRANSFER PROTEIN"/>
    <property type="match status" value="1"/>
</dbReference>
<proteinExistence type="predicted"/>
<dbReference type="SMART" id="SM00234">
    <property type="entry name" value="START"/>
    <property type="match status" value="1"/>
</dbReference>
<feature type="domain" description="START" evidence="18">
    <location>
        <begin position="204"/>
        <end position="388"/>
    </location>
</feature>
<name>A0A8D0UH38_PIG</name>
<dbReference type="Proteomes" id="UP000694727">
    <property type="component" value="Unplaced"/>
</dbReference>
<keyword evidence="13" id="KW-0966">Cell projection</keyword>
<keyword evidence="5" id="KW-0963">Cytoplasm</keyword>
<feature type="region of interest" description="Disordered" evidence="17">
    <location>
        <begin position="108"/>
        <end position="130"/>
    </location>
</feature>
<evidence type="ECO:0000256" key="6">
    <source>
        <dbReference type="ARBA" id="ARBA00022553"/>
    </source>
</evidence>
<dbReference type="Pfam" id="PF01852">
    <property type="entry name" value="START"/>
    <property type="match status" value="1"/>
</dbReference>
<dbReference type="PANTHER" id="PTHR19308:SF7">
    <property type="entry name" value="START DOMAIN-CONTAINING PROTEIN 10"/>
    <property type="match status" value="1"/>
</dbReference>
<accession>A0A8D0UH38</accession>
<dbReference type="InterPro" id="IPR002913">
    <property type="entry name" value="START_lipid-bd_dom"/>
</dbReference>
<keyword evidence="11" id="KW-0446">Lipid-binding</keyword>
<dbReference type="PROSITE" id="PS50848">
    <property type="entry name" value="START"/>
    <property type="match status" value="1"/>
</dbReference>
<dbReference type="InterPro" id="IPR051213">
    <property type="entry name" value="START_lipid_transfer"/>
</dbReference>
<dbReference type="GO" id="GO:0006869">
    <property type="term" value="P:lipid transport"/>
    <property type="evidence" value="ECO:0007669"/>
    <property type="project" value="UniProtKB-KW"/>
</dbReference>
<keyword evidence="7" id="KW-0282">Flagellum</keyword>
<comment type="subcellular location">
    <subcellularLocation>
        <location evidence="1">Cell projection</location>
        <location evidence="1">Cilium</location>
        <location evidence="1">Flagellum</location>
    </subcellularLocation>
    <subcellularLocation>
        <location evidence="3">Cytoplasm</location>
    </subcellularLocation>
    <subcellularLocation>
        <location evidence="2">Membrane</location>
    </subcellularLocation>
</comment>
<evidence type="ECO:0000256" key="14">
    <source>
        <dbReference type="ARBA" id="ARBA00070345"/>
    </source>
</evidence>
<dbReference type="FunFam" id="3.30.530.20:FF:000008">
    <property type="entry name" value="START domain containing 10"/>
    <property type="match status" value="1"/>
</dbReference>
<feature type="region of interest" description="Disordered" evidence="17">
    <location>
        <begin position="161"/>
        <end position="188"/>
    </location>
</feature>
<sequence>MAFHLRLLDILYRVRMAGSGLAQGLCTGKMSRTSRACVCVHTCVRVCAAAVTQGCLCVPGFHRASCVLSGNSAWGTWCAQASAPASGFLHETAAACGCVGLSQTVGVMDPGQPRPRPQRADSGSQTGLAGPWKVASASAAASTLSEPLRSTQESWTRTRALGLPMEKSAASTEPQGPRPVLGRDSVQVPDDQDFRSFRSECEAEAGWNLTYSKAGVSVWVQAMEMDRTLHKIKCRMECRDVPAETLYDVLHDIEYRKKWDSNVIETFDIARLTVNADVGYYSWRCPKPLKNRDVITLRSWLPMGTDYIIMNYSVKHPKYPPRKDLVRAVSIQTGYLIQSTGPKSCVITYLAQVDPKGSLPKWVVNKSSQFLAPKAMKKMYKACVKYPEWKQKHQPHFKPWLHPEQSPLPSLALSELSVQHADSLENIDESAVAESREERAGGAGGEGSDDDTSLT</sequence>
<evidence type="ECO:0000256" key="11">
    <source>
        <dbReference type="ARBA" id="ARBA00023121"/>
    </source>
</evidence>
<evidence type="ECO:0000313" key="19">
    <source>
        <dbReference type="Ensembl" id="ENSSSCP00025004470.1"/>
    </source>
</evidence>
<organism evidence="19 20">
    <name type="scientific">Sus scrofa</name>
    <name type="common">Pig</name>
    <dbReference type="NCBI Taxonomy" id="9823"/>
    <lineage>
        <taxon>Eukaryota</taxon>
        <taxon>Metazoa</taxon>
        <taxon>Chordata</taxon>
        <taxon>Craniata</taxon>
        <taxon>Vertebrata</taxon>
        <taxon>Euteleostomi</taxon>
        <taxon>Mammalia</taxon>
        <taxon>Eutheria</taxon>
        <taxon>Laurasiatheria</taxon>
        <taxon>Artiodactyla</taxon>
        <taxon>Suina</taxon>
        <taxon>Suidae</taxon>
        <taxon>Sus</taxon>
    </lineage>
</organism>
<evidence type="ECO:0000256" key="13">
    <source>
        <dbReference type="ARBA" id="ARBA00023273"/>
    </source>
</evidence>
<dbReference type="CDD" id="cd08871">
    <property type="entry name" value="START_STARD10-like"/>
    <property type="match status" value="1"/>
</dbReference>
<evidence type="ECO:0000256" key="7">
    <source>
        <dbReference type="ARBA" id="ARBA00022846"/>
    </source>
</evidence>
<keyword evidence="6" id="KW-0597">Phosphoprotein</keyword>
<protein>
    <recommendedName>
        <fullName evidence="14">START domain-containing protein 10</fullName>
    </recommendedName>
    <alternativeName>
        <fullName evidence="15">PCTP-like protein</fullName>
    </alternativeName>
    <alternativeName>
        <fullName evidence="16">StAR-related lipid transfer protein 10</fullName>
    </alternativeName>
</protein>
<feature type="region of interest" description="Disordered" evidence="17">
    <location>
        <begin position="424"/>
        <end position="455"/>
    </location>
</feature>
<keyword evidence="4" id="KW-0813">Transport</keyword>
<dbReference type="GO" id="GO:0008289">
    <property type="term" value="F:lipid binding"/>
    <property type="evidence" value="ECO:0007669"/>
    <property type="project" value="UniProtKB-KW"/>
</dbReference>
<evidence type="ECO:0000256" key="8">
    <source>
        <dbReference type="ARBA" id="ARBA00022990"/>
    </source>
</evidence>
<keyword evidence="8" id="KW-0007">Acetylation</keyword>
<evidence type="ECO:0000259" key="18">
    <source>
        <dbReference type="PROSITE" id="PS50848"/>
    </source>
</evidence>
<evidence type="ECO:0000256" key="3">
    <source>
        <dbReference type="ARBA" id="ARBA00004496"/>
    </source>
</evidence>
<dbReference type="GO" id="GO:0031514">
    <property type="term" value="C:motile cilium"/>
    <property type="evidence" value="ECO:0007669"/>
    <property type="project" value="UniProtKB-SubCell"/>
</dbReference>
<reference evidence="19" key="1">
    <citation type="submission" date="2025-08" db="UniProtKB">
        <authorList>
            <consortium name="Ensembl"/>
        </authorList>
    </citation>
    <scope>IDENTIFICATION</scope>
</reference>
<evidence type="ECO:0000256" key="12">
    <source>
        <dbReference type="ARBA" id="ARBA00023136"/>
    </source>
</evidence>
<evidence type="ECO:0000256" key="2">
    <source>
        <dbReference type="ARBA" id="ARBA00004370"/>
    </source>
</evidence>
<evidence type="ECO:0000256" key="10">
    <source>
        <dbReference type="ARBA" id="ARBA00023069"/>
    </source>
</evidence>
<keyword evidence="12" id="KW-0472">Membrane</keyword>
<evidence type="ECO:0000256" key="16">
    <source>
        <dbReference type="ARBA" id="ARBA00080073"/>
    </source>
</evidence>
<evidence type="ECO:0000256" key="15">
    <source>
        <dbReference type="ARBA" id="ARBA00076937"/>
    </source>
</evidence>
<keyword evidence="10" id="KW-0969">Cilium</keyword>
<evidence type="ECO:0000256" key="1">
    <source>
        <dbReference type="ARBA" id="ARBA00004230"/>
    </source>
</evidence>
<dbReference type="GO" id="GO:0016020">
    <property type="term" value="C:membrane"/>
    <property type="evidence" value="ECO:0007669"/>
    <property type="project" value="UniProtKB-SubCell"/>
</dbReference>
<evidence type="ECO:0000256" key="5">
    <source>
        <dbReference type="ARBA" id="ARBA00022490"/>
    </source>
</evidence>
<dbReference type="SUPFAM" id="SSF55961">
    <property type="entry name" value="Bet v1-like"/>
    <property type="match status" value="1"/>
</dbReference>
<evidence type="ECO:0000256" key="9">
    <source>
        <dbReference type="ARBA" id="ARBA00023055"/>
    </source>
</evidence>
<evidence type="ECO:0000313" key="20">
    <source>
        <dbReference type="Proteomes" id="UP000694727"/>
    </source>
</evidence>
<dbReference type="InterPro" id="IPR023393">
    <property type="entry name" value="START-like_dom_sf"/>
</dbReference>
<evidence type="ECO:0000256" key="17">
    <source>
        <dbReference type="SAM" id="MobiDB-lite"/>
    </source>
</evidence>
<dbReference type="InterPro" id="IPR041951">
    <property type="entry name" value="STARD10_START"/>
</dbReference>
<dbReference type="Gene3D" id="3.30.530.20">
    <property type="match status" value="1"/>
</dbReference>
<dbReference type="Ensembl" id="ENSSSCT00025011113.1">
    <property type="protein sequence ID" value="ENSSSCP00025004470.1"/>
    <property type="gene ID" value="ENSSSCG00025008328.1"/>
</dbReference>